<feature type="coiled-coil region" evidence="1">
    <location>
        <begin position="39"/>
        <end position="66"/>
    </location>
</feature>
<protein>
    <submittedName>
        <fullName evidence="2">Uncharacterized protein</fullName>
    </submittedName>
</protein>
<evidence type="ECO:0000256" key="1">
    <source>
        <dbReference type="SAM" id="Coils"/>
    </source>
</evidence>
<keyword evidence="1" id="KW-0175">Coiled coil</keyword>
<feature type="coiled-coil region" evidence="1">
    <location>
        <begin position="137"/>
        <end position="174"/>
    </location>
</feature>
<gene>
    <name evidence="2" type="ORF">SAMN02745180_02086</name>
</gene>
<dbReference type="RefSeq" id="WP_072744735.1">
    <property type="nucleotide sequence ID" value="NZ_FQXR01000010.1"/>
</dbReference>
<dbReference type="OrthoDB" id="1707350at2"/>
<dbReference type="AlphaFoldDB" id="A0A1M5YB56"/>
<proteinExistence type="predicted"/>
<reference evidence="2 3" key="1">
    <citation type="submission" date="2016-11" db="EMBL/GenBank/DDBJ databases">
        <authorList>
            <person name="Jaros S."/>
            <person name="Januszkiewicz K."/>
            <person name="Wedrychowicz H."/>
        </authorList>
    </citation>
    <scope>NUCLEOTIDE SEQUENCE [LARGE SCALE GENOMIC DNA]</scope>
    <source>
        <strain evidence="2 3">DSM 13106</strain>
    </source>
</reference>
<sequence>MFSKDIDLDENIILKNKIPILIEDENWIKLFSDVDDKYIINHKEELEELLKEQKKIENEISSLQKEKLKCMKMILGISDAVNNEEKVESVSLLDEYSGKIYEINDKLDDLTFQLETIPKQIREANYELLKATVKYGYRELKIKEKKLEETTEELEELKERLKELINEKHDYEEWVSGTYTFLHGMLGSKEMEKLDKQILD</sequence>
<organism evidence="2 3">
    <name type="scientific">Sporanaerobacter acetigenes DSM 13106</name>
    <dbReference type="NCBI Taxonomy" id="1123281"/>
    <lineage>
        <taxon>Bacteria</taxon>
        <taxon>Bacillati</taxon>
        <taxon>Bacillota</taxon>
        <taxon>Tissierellia</taxon>
        <taxon>Tissierellales</taxon>
        <taxon>Sporanaerobacteraceae</taxon>
        <taxon>Sporanaerobacter</taxon>
    </lineage>
</organism>
<keyword evidence="3" id="KW-1185">Reference proteome</keyword>
<accession>A0A1M5YB56</accession>
<dbReference type="EMBL" id="FQXR01000010">
    <property type="protein sequence ID" value="SHI09257.1"/>
    <property type="molecule type" value="Genomic_DNA"/>
</dbReference>
<name>A0A1M5YB56_9FIRM</name>
<evidence type="ECO:0000313" key="2">
    <source>
        <dbReference type="EMBL" id="SHI09257.1"/>
    </source>
</evidence>
<dbReference type="STRING" id="1123281.SAMN02745180_02086"/>
<evidence type="ECO:0000313" key="3">
    <source>
        <dbReference type="Proteomes" id="UP000184389"/>
    </source>
</evidence>
<dbReference type="Proteomes" id="UP000184389">
    <property type="component" value="Unassembled WGS sequence"/>
</dbReference>